<reference evidence="1" key="1">
    <citation type="journal article" date="2014" name="Genome Announc.">
        <title>Draft Genome Sequences of Marine Flavobacterium Nonlabens Strains NR17, NR24, NR27, NR32, NR33, and Ara13.</title>
        <authorList>
            <person name="Nakanishi M."/>
            <person name="Meirelles P."/>
            <person name="Suzuki R."/>
            <person name="Takatani N."/>
            <person name="Mino S."/>
            <person name="Suda W."/>
            <person name="Oshima K."/>
            <person name="Hattori M."/>
            <person name="Ohkuma M."/>
            <person name="Hosokawa M."/>
            <person name="Miyashita K."/>
            <person name="Thompson F.L."/>
            <person name="Niwa A."/>
            <person name="Sawabe T."/>
            <person name="Sawabe T."/>
        </authorList>
    </citation>
    <scope>NUCLEOTIDE SEQUENCE [LARGE SCALE GENOMIC DNA]</scope>
    <source>
        <strain evidence="1">JCM 19294</strain>
    </source>
</reference>
<dbReference type="eggNOG" id="ENOG502ZRUR">
    <property type="taxonomic scope" value="Bacteria"/>
</dbReference>
<comment type="caution">
    <text evidence="1">The sequence shown here is derived from an EMBL/GenBank/DDBJ whole genome shotgun (WGS) entry which is preliminary data.</text>
</comment>
<dbReference type="InterPro" id="IPR011463">
    <property type="entry name" value="DUF1569"/>
</dbReference>
<proteinExistence type="predicted"/>
<dbReference type="InterPro" id="IPR034660">
    <property type="entry name" value="DinB/YfiT-like"/>
</dbReference>
<organism evidence="1 2">
    <name type="scientific">Nonlabens tegetincola</name>
    <dbReference type="NCBI Taxonomy" id="323273"/>
    <lineage>
        <taxon>Bacteria</taxon>
        <taxon>Pseudomonadati</taxon>
        <taxon>Bacteroidota</taxon>
        <taxon>Flavobacteriia</taxon>
        <taxon>Flavobacteriales</taxon>
        <taxon>Flavobacteriaceae</taxon>
        <taxon>Nonlabens</taxon>
    </lineage>
</organism>
<dbReference type="RefSeq" id="WP_042276004.1">
    <property type="nucleotide sequence ID" value="NZ_BBML01000001.1"/>
</dbReference>
<evidence type="ECO:0008006" key="3">
    <source>
        <dbReference type="Google" id="ProtNLM"/>
    </source>
</evidence>
<dbReference type="Proteomes" id="UP000029221">
    <property type="component" value="Unassembled WGS sequence"/>
</dbReference>
<evidence type="ECO:0000313" key="2">
    <source>
        <dbReference type="Proteomes" id="UP000029221"/>
    </source>
</evidence>
<dbReference type="STRING" id="319236.BST91_00265"/>
<sequence>MESFFNSQSYNQLLERLNSINPDDAPLWGKMTTAQMMNHCQEPLKIALGYNDKNLKSNWVVKLLFKKMLYSPKPFKKNAPTPPAFRSTATFNFEEQKAELKKWMQELYNDRHNPNRAPHPVFGTFTEEQWGILQWKHLNHHFEQFGV</sequence>
<keyword evidence="2" id="KW-1185">Reference proteome</keyword>
<dbReference type="Pfam" id="PF07606">
    <property type="entry name" value="DUF1569"/>
    <property type="match status" value="1"/>
</dbReference>
<dbReference type="AlphaFoldDB" id="A0A090Q011"/>
<accession>A0A090Q011</accession>
<gene>
    <name evidence="1" type="ORF">JCM19294_2259</name>
</gene>
<name>A0A090Q011_9FLAO</name>
<dbReference type="EMBL" id="BBML01000001">
    <property type="protein sequence ID" value="GAK95477.1"/>
    <property type="molecule type" value="Genomic_DNA"/>
</dbReference>
<dbReference type="Gene3D" id="1.20.120.450">
    <property type="entry name" value="dinb family like domain"/>
    <property type="match status" value="1"/>
</dbReference>
<evidence type="ECO:0000313" key="1">
    <source>
        <dbReference type="EMBL" id="GAK95477.1"/>
    </source>
</evidence>
<protein>
    <recommendedName>
        <fullName evidence="3">DUF1569 domain-containing protein</fullName>
    </recommendedName>
</protein>